<name>A0ACC0BL52_CATRO</name>
<proteinExistence type="predicted"/>
<evidence type="ECO:0000313" key="1">
    <source>
        <dbReference type="EMBL" id="KAI5673317.1"/>
    </source>
</evidence>
<gene>
    <name evidence="1" type="ORF">M9H77_13681</name>
</gene>
<keyword evidence="2" id="KW-1185">Reference proteome</keyword>
<organism evidence="1 2">
    <name type="scientific">Catharanthus roseus</name>
    <name type="common">Madagascar periwinkle</name>
    <name type="synonym">Vinca rosea</name>
    <dbReference type="NCBI Taxonomy" id="4058"/>
    <lineage>
        <taxon>Eukaryota</taxon>
        <taxon>Viridiplantae</taxon>
        <taxon>Streptophyta</taxon>
        <taxon>Embryophyta</taxon>
        <taxon>Tracheophyta</taxon>
        <taxon>Spermatophyta</taxon>
        <taxon>Magnoliopsida</taxon>
        <taxon>eudicotyledons</taxon>
        <taxon>Gunneridae</taxon>
        <taxon>Pentapetalae</taxon>
        <taxon>asterids</taxon>
        <taxon>lamiids</taxon>
        <taxon>Gentianales</taxon>
        <taxon>Apocynaceae</taxon>
        <taxon>Rauvolfioideae</taxon>
        <taxon>Vinceae</taxon>
        <taxon>Catharanthinae</taxon>
        <taxon>Catharanthus</taxon>
    </lineage>
</organism>
<accession>A0ACC0BL52</accession>
<dbReference type="EMBL" id="CM044703">
    <property type="protein sequence ID" value="KAI5673317.1"/>
    <property type="molecule type" value="Genomic_DNA"/>
</dbReference>
<sequence>MSTWSSLRRSQSLFNLSLPTTQIRPFYHLPPPPPRSSNFSPFLKWVSGIIMSSTVSLALYTCSTSTNFTSVSYADSPISPAPAANALTSLPLAIPHADHPQQQHQPKFLFGEAYRRKVFFNYEKRIRMRSPPEKVFEYFSSFSSEDGETFMTPADLMRAVVPVFPPSESHLIRDGHLRGERSPGDLRCAPSEFFMLFDTNNDGLISFKEYIFFVTLLSIPESSFSVAFKMFDLDCNGEIDVDEFKKVMALMRAHNRQGSLHRDGLRAGHSVGGSVENGGLVEYFFGEDGKKCLHHDKFVQFLRDLHEEMLRLEFAHYDYKNRGTISAKDFALSMVASADLKHLNKLLDRVDDLDHRPGLHNIRITPEEFKSFAELRKKLQPFSIALFSFGEVNGLLTRKDFKRAASQVCGISLTDNVIEIIFHVFDANGDGSLSADEFIRVLQKRERDVAQPTEAGIFSFLSCCWNCTSHRCSSFNLFS</sequence>
<comment type="caution">
    <text evidence="1">The sequence shown here is derived from an EMBL/GenBank/DDBJ whole genome shotgun (WGS) entry which is preliminary data.</text>
</comment>
<reference evidence="2" key="1">
    <citation type="journal article" date="2023" name="Nat. Plants">
        <title>Single-cell RNA sequencing provides a high-resolution roadmap for understanding the multicellular compartmentation of specialized metabolism.</title>
        <authorList>
            <person name="Sun S."/>
            <person name="Shen X."/>
            <person name="Li Y."/>
            <person name="Li Y."/>
            <person name="Wang S."/>
            <person name="Li R."/>
            <person name="Zhang H."/>
            <person name="Shen G."/>
            <person name="Guo B."/>
            <person name="Wei J."/>
            <person name="Xu J."/>
            <person name="St-Pierre B."/>
            <person name="Chen S."/>
            <person name="Sun C."/>
        </authorList>
    </citation>
    <scope>NUCLEOTIDE SEQUENCE [LARGE SCALE GENOMIC DNA]</scope>
</reference>
<dbReference type="Proteomes" id="UP001060085">
    <property type="component" value="Linkage Group LG03"/>
</dbReference>
<evidence type="ECO:0000313" key="2">
    <source>
        <dbReference type="Proteomes" id="UP001060085"/>
    </source>
</evidence>
<protein>
    <submittedName>
        <fullName evidence="1">Uncharacterized protein</fullName>
    </submittedName>
</protein>